<dbReference type="AlphaFoldDB" id="A0A2Z7ABX8"/>
<feature type="region of interest" description="Disordered" evidence="1">
    <location>
        <begin position="98"/>
        <end position="124"/>
    </location>
</feature>
<name>A0A2Z7ABX8_9LAMI</name>
<evidence type="ECO:0000313" key="2">
    <source>
        <dbReference type="EMBL" id="KZV16422.1"/>
    </source>
</evidence>
<dbReference type="EMBL" id="KV019058">
    <property type="protein sequence ID" value="KZV16422.1"/>
    <property type="molecule type" value="Genomic_DNA"/>
</dbReference>
<gene>
    <name evidence="2" type="ORF">F511_30995</name>
</gene>
<keyword evidence="3" id="KW-1185">Reference proteome</keyword>
<dbReference type="Proteomes" id="UP000250235">
    <property type="component" value="Unassembled WGS sequence"/>
</dbReference>
<feature type="compositionally biased region" description="Polar residues" evidence="1">
    <location>
        <begin position="60"/>
        <end position="76"/>
    </location>
</feature>
<feature type="region of interest" description="Disordered" evidence="1">
    <location>
        <begin position="40"/>
        <end position="76"/>
    </location>
</feature>
<sequence length="212" mass="23429">MSVIFAVISAPAHRAPGKEPQRITPGLSTERIRLHQLASSVENKKKDKIPLRRRRLQGMGETSRTENLSQGPENPNFTATQIAQLATATVEQILANRPETNAPPDQQAEDQETARRSCPLEGGKGHGAPTCQLWKYPSEFRAERASLRPPRQEPPLLLGYFSARKARALEICDERKGRTDPSIYKPDLPLVERAHGSSAAHSPFLWGPSSLS</sequence>
<reference evidence="2 3" key="1">
    <citation type="journal article" date="2015" name="Proc. Natl. Acad. Sci. U.S.A.">
        <title>The resurrection genome of Boea hygrometrica: A blueprint for survival of dehydration.</title>
        <authorList>
            <person name="Xiao L."/>
            <person name="Yang G."/>
            <person name="Zhang L."/>
            <person name="Yang X."/>
            <person name="Zhao S."/>
            <person name="Ji Z."/>
            <person name="Zhou Q."/>
            <person name="Hu M."/>
            <person name="Wang Y."/>
            <person name="Chen M."/>
            <person name="Xu Y."/>
            <person name="Jin H."/>
            <person name="Xiao X."/>
            <person name="Hu G."/>
            <person name="Bao F."/>
            <person name="Hu Y."/>
            <person name="Wan P."/>
            <person name="Li L."/>
            <person name="Deng X."/>
            <person name="Kuang T."/>
            <person name="Xiang C."/>
            <person name="Zhu J.K."/>
            <person name="Oliver M.J."/>
            <person name="He Y."/>
        </authorList>
    </citation>
    <scope>NUCLEOTIDE SEQUENCE [LARGE SCALE GENOMIC DNA]</scope>
    <source>
        <strain evidence="3">cv. XS01</strain>
    </source>
</reference>
<protein>
    <submittedName>
        <fullName evidence="2">Uncharacterized protein</fullName>
    </submittedName>
</protein>
<accession>A0A2Z7ABX8</accession>
<proteinExistence type="predicted"/>
<organism evidence="2 3">
    <name type="scientific">Dorcoceras hygrometricum</name>
    <dbReference type="NCBI Taxonomy" id="472368"/>
    <lineage>
        <taxon>Eukaryota</taxon>
        <taxon>Viridiplantae</taxon>
        <taxon>Streptophyta</taxon>
        <taxon>Embryophyta</taxon>
        <taxon>Tracheophyta</taxon>
        <taxon>Spermatophyta</taxon>
        <taxon>Magnoliopsida</taxon>
        <taxon>eudicotyledons</taxon>
        <taxon>Gunneridae</taxon>
        <taxon>Pentapetalae</taxon>
        <taxon>asterids</taxon>
        <taxon>lamiids</taxon>
        <taxon>Lamiales</taxon>
        <taxon>Gesneriaceae</taxon>
        <taxon>Didymocarpoideae</taxon>
        <taxon>Trichosporeae</taxon>
        <taxon>Loxocarpinae</taxon>
        <taxon>Dorcoceras</taxon>
    </lineage>
</organism>
<evidence type="ECO:0000256" key="1">
    <source>
        <dbReference type="SAM" id="MobiDB-lite"/>
    </source>
</evidence>
<evidence type="ECO:0000313" key="3">
    <source>
        <dbReference type="Proteomes" id="UP000250235"/>
    </source>
</evidence>